<accession>A0A1H2TNL6</accession>
<feature type="compositionally biased region" description="Basic and acidic residues" evidence="1">
    <location>
        <begin position="1"/>
        <end position="11"/>
    </location>
</feature>
<feature type="compositionally biased region" description="Low complexity" evidence="1">
    <location>
        <begin position="15"/>
        <end position="58"/>
    </location>
</feature>
<feature type="region of interest" description="Disordered" evidence="1">
    <location>
        <begin position="1"/>
        <end position="99"/>
    </location>
</feature>
<dbReference type="RefSeq" id="WP_004515147.1">
    <property type="nucleotide sequence ID" value="NZ_FNOF01000003.1"/>
</dbReference>
<sequence>MTREEVTKLLDELEQQSSQQETTFSNTTQQTSTTTDWSQSNSSSSKTSTRTSTSSTMQKIRDVEDKLVASGHVDEETVEKERQKHDETMRRIQDLRERI</sequence>
<evidence type="ECO:0000313" key="3">
    <source>
        <dbReference type="Proteomes" id="UP000182573"/>
    </source>
</evidence>
<gene>
    <name evidence="2" type="ORF">SAMN05443574_103315</name>
</gene>
<reference evidence="2 3" key="1">
    <citation type="submission" date="2016-10" db="EMBL/GenBank/DDBJ databases">
        <authorList>
            <person name="de Groot N.N."/>
        </authorList>
    </citation>
    <scope>NUCLEOTIDE SEQUENCE [LARGE SCALE GENOMIC DNA]</scope>
    <source>
        <strain evidence="2 3">DSM 3756</strain>
    </source>
</reference>
<feature type="compositionally biased region" description="Basic and acidic residues" evidence="1">
    <location>
        <begin position="59"/>
        <end position="99"/>
    </location>
</feature>
<dbReference type="STRING" id="28442.SAMN05443574_103315"/>
<name>A0A1H2TNL6_HALVA</name>
<evidence type="ECO:0000313" key="2">
    <source>
        <dbReference type="EMBL" id="SDW45367.1"/>
    </source>
</evidence>
<dbReference type="EMBL" id="FNOF01000003">
    <property type="protein sequence ID" value="SDW45367.1"/>
    <property type="molecule type" value="Genomic_DNA"/>
</dbReference>
<protein>
    <submittedName>
        <fullName evidence="2">Uncharacterized protein</fullName>
    </submittedName>
</protein>
<evidence type="ECO:0000256" key="1">
    <source>
        <dbReference type="SAM" id="MobiDB-lite"/>
    </source>
</evidence>
<organism evidence="2 3">
    <name type="scientific">Haloarcula vallismortis</name>
    <name type="common">Halobacterium vallismortis</name>
    <dbReference type="NCBI Taxonomy" id="28442"/>
    <lineage>
        <taxon>Archaea</taxon>
        <taxon>Methanobacteriati</taxon>
        <taxon>Methanobacteriota</taxon>
        <taxon>Stenosarchaea group</taxon>
        <taxon>Halobacteria</taxon>
        <taxon>Halobacteriales</taxon>
        <taxon>Haloarculaceae</taxon>
        <taxon>Haloarcula</taxon>
    </lineage>
</organism>
<dbReference type="AlphaFoldDB" id="A0A1H2TNL6"/>
<dbReference type="Proteomes" id="UP000182573">
    <property type="component" value="Unassembled WGS sequence"/>
</dbReference>
<proteinExistence type="predicted"/>